<reference evidence="2" key="1">
    <citation type="submission" date="2013-07" db="EMBL/GenBank/DDBJ databases">
        <title>The genome of an arbuscular mycorrhizal fungus provides insights into the evolution of the oldest plant symbiosis.</title>
        <authorList>
            <consortium name="DOE Joint Genome Institute"/>
            <person name="Tisserant E."/>
            <person name="Malbreil M."/>
            <person name="Kuo A."/>
            <person name="Kohler A."/>
            <person name="Symeonidi A."/>
            <person name="Balestrini R."/>
            <person name="Charron P."/>
            <person name="Duensing N."/>
            <person name="Frei-dit-Frey N."/>
            <person name="Gianinazzi-Pearson V."/>
            <person name="Gilbert B."/>
            <person name="Handa Y."/>
            <person name="Hijri M."/>
            <person name="Kaul R."/>
            <person name="Kawaguchi M."/>
            <person name="Krajinski F."/>
            <person name="Lammers P."/>
            <person name="Lapierre D."/>
            <person name="Masclaux F.G."/>
            <person name="Murat C."/>
            <person name="Morin E."/>
            <person name="Ndikumana S."/>
            <person name="Pagni M."/>
            <person name="Petitpierre D."/>
            <person name="Requena N."/>
            <person name="Rosikiewicz P."/>
            <person name="Riley R."/>
            <person name="Saito K."/>
            <person name="San Clemente H."/>
            <person name="Shapiro H."/>
            <person name="van Tuinen D."/>
            <person name="Becard G."/>
            <person name="Bonfante P."/>
            <person name="Paszkowski U."/>
            <person name="Shachar-Hill Y."/>
            <person name="Young J.P."/>
            <person name="Sanders I.R."/>
            <person name="Henrissat B."/>
            <person name="Rensing S.A."/>
            <person name="Grigoriev I.V."/>
            <person name="Corradi N."/>
            <person name="Roux C."/>
            <person name="Martin F."/>
        </authorList>
    </citation>
    <scope>NUCLEOTIDE SEQUENCE</scope>
    <source>
        <strain evidence="2">DAOM 197198</strain>
    </source>
</reference>
<dbReference type="Pfam" id="PF00651">
    <property type="entry name" value="BTB"/>
    <property type="match status" value="1"/>
</dbReference>
<dbReference type="PROSITE" id="PS50097">
    <property type="entry name" value="BTB"/>
    <property type="match status" value="1"/>
</dbReference>
<proteinExistence type="predicted"/>
<dbReference type="SUPFAM" id="SSF54695">
    <property type="entry name" value="POZ domain"/>
    <property type="match status" value="1"/>
</dbReference>
<dbReference type="PANTHER" id="PTHR24410">
    <property type="entry name" value="HL07962P-RELATED"/>
    <property type="match status" value="1"/>
</dbReference>
<evidence type="ECO:0000313" key="2">
    <source>
        <dbReference type="EMBL" id="ESA16795.1"/>
    </source>
</evidence>
<dbReference type="SMART" id="SM00225">
    <property type="entry name" value="BTB"/>
    <property type="match status" value="1"/>
</dbReference>
<name>U9U8S6_RHIID</name>
<dbReference type="InterPro" id="IPR000210">
    <property type="entry name" value="BTB/POZ_dom"/>
</dbReference>
<sequence>MFIAEIPSSDWFNKKLQASERIRSTVFGLDLKIAIFGGTGKKFRIPNYDVIIQTSEENKVIYAHSLVLCCQSSYFDTAFSDNWAEKENGKFIFKKPNVSYRILKIIIRYLYCGQIDLTIRSGLDILKLLAAADEFGINTLSEYIKEFLIKI</sequence>
<dbReference type="InterPro" id="IPR011333">
    <property type="entry name" value="SKP1/BTB/POZ_sf"/>
</dbReference>
<dbReference type="HOGENOM" id="CLU_1732436_0_0_1"/>
<gene>
    <name evidence="2" type="ORF">GLOINDRAFT_22446</name>
</gene>
<feature type="domain" description="BTB" evidence="1">
    <location>
        <begin position="48"/>
        <end position="119"/>
    </location>
</feature>
<evidence type="ECO:0000259" key="1">
    <source>
        <dbReference type="PROSITE" id="PS50097"/>
    </source>
</evidence>
<dbReference type="InterPro" id="IPR051481">
    <property type="entry name" value="BTB-POZ/Galectin-3-binding"/>
</dbReference>
<organism evidence="2">
    <name type="scientific">Rhizophagus irregularis (strain DAOM 181602 / DAOM 197198 / MUCL 43194)</name>
    <name type="common">Arbuscular mycorrhizal fungus</name>
    <name type="synonym">Glomus intraradices</name>
    <dbReference type="NCBI Taxonomy" id="747089"/>
    <lineage>
        <taxon>Eukaryota</taxon>
        <taxon>Fungi</taxon>
        <taxon>Fungi incertae sedis</taxon>
        <taxon>Mucoromycota</taxon>
        <taxon>Glomeromycotina</taxon>
        <taxon>Glomeromycetes</taxon>
        <taxon>Glomerales</taxon>
        <taxon>Glomeraceae</taxon>
        <taxon>Rhizophagus</taxon>
    </lineage>
</organism>
<dbReference type="AlphaFoldDB" id="U9U8S6"/>
<protein>
    <recommendedName>
        <fullName evidence="1">BTB domain-containing protein</fullName>
    </recommendedName>
</protein>
<dbReference type="EMBL" id="KI280743">
    <property type="protein sequence ID" value="ESA16795.1"/>
    <property type="molecule type" value="Genomic_DNA"/>
</dbReference>
<dbReference type="PANTHER" id="PTHR24410:SF23">
    <property type="entry name" value="BTB DOMAIN-CONTAINING PROTEIN-RELATED"/>
    <property type="match status" value="1"/>
</dbReference>
<dbReference type="Gene3D" id="3.30.710.10">
    <property type="entry name" value="Potassium Channel Kv1.1, Chain A"/>
    <property type="match status" value="1"/>
</dbReference>
<dbReference type="CDD" id="cd18186">
    <property type="entry name" value="BTB_POZ_ZBTB_KLHL-like"/>
    <property type="match status" value="1"/>
</dbReference>
<accession>U9U8S6</accession>